<feature type="region of interest" description="Disordered" evidence="10">
    <location>
        <begin position="89"/>
        <end position="123"/>
    </location>
</feature>
<evidence type="ECO:0000256" key="9">
    <source>
        <dbReference type="PROSITE-ProRule" id="PRU00175"/>
    </source>
</evidence>
<dbReference type="CDD" id="cd21997">
    <property type="entry name" value="HMG_KMT2C-like"/>
    <property type="match status" value="1"/>
</dbReference>
<evidence type="ECO:0000256" key="5">
    <source>
        <dbReference type="ARBA" id="ARBA00022833"/>
    </source>
</evidence>
<dbReference type="FunFam" id="3.30.40.10:FF:000852">
    <property type="entry name" value="Histone-lysine N-methyltransferase 2C"/>
    <property type="match status" value="1"/>
</dbReference>
<dbReference type="GO" id="GO:0042800">
    <property type="term" value="F:histone H3K4 methyltransferase activity"/>
    <property type="evidence" value="ECO:0007669"/>
    <property type="project" value="TreeGrafter"/>
</dbReference>
<dbReference type="SUPFAM" id="SSF57903">
    <property type="entry name" value="FYVE/PHD zinc finger"/>
    <property type="match status" value="6"/>
</dbReference>
<dbReference type="SMART" id="SM00249">
    <property type="entry name" value="PHD"/>
    <property type="match status" value="7"/>
</dbReference>
<keyword evidence="8" id="KW-0539">Nucleus</keyword>
<dbReference type="PROSITE" id="PS51805">
    <property type="entry name" value="EPHD"/>
    <property type="match status" value="1"/>
</dbReference>
<evidence type="ECO:0000256" key="4">
    <source>
        <dbReference type="ARBA" id="ARBA00022771"/>
    </source>
</evidence>
<dbReference type="InterPro" id="IPR001841">
    <property type="entry name" value="Znf_RING"/>
</dbReference>
<dbReference type="PROSITE" id="PS50016">
    <property type="entry name" value="ZF_PHD_2"/>
    <property type="match status" value="5"/>
</dbReference>
<feature type="domain" description="PHD-type" evidence="11">
    <location>
        <begin position="401"/>
        <end position="452"/>
    </location>
</feature>
<feature type="domain" description="PHD-type" evidence="11">
    <location>
        <begin position="683"/>
        <end position="736"/>
    </location>
</feature>
<comment type="subcellular location">
    <subcellularLocation>
        <location evidence="1">Nucleus</location>
    </subcellularLocation>
</comment>
<dbReference type="InterPro" id="IPR013083">
    <property type="entry name" value="Znf_RING/FYVE/PHD"/>
</dbReference>
<feature type="compositionally biased region" description="Low complexity" evidence="10">
    <location>
        <begin position="967"/>
        <end position="981"/>
    </location>
</feature>
<evidence type="ECO:0000256" key="10">
    <source>
        <dbReference type="SAM" id="MobiDB-lite"/>
    </source>
</evidence>
<dbReference type="CDD" id="cd15513">
    <property type="entry name" value="PHD5_KMT2C_like"/>
    <property type="match status" value="1"/>
</dbReference>
<dbReference type="CDD" id="cd15489">
    <property type="entry name" value="PHD_SF"/>
    <property type="match status" value="1"/>
</dbReference>
<dbReference type="SUPFAM" id="SSF47095">
    <property type="entry name" value="HMG-box"/>
    <property type="match status" value="1"/>
</dbReference>
<dbReference type="FunFam" id="3.30.40.10:FF:000407">
    <property type="entry name" value="Histone-lysine N-methyltransferase MLL3"/>
    <property type="match status" value="1"/>
</dbReference>
<reference evidence="15" key="1">
    <citation type="submission" date="2014-03" db="EMBL/GenBank/DDBJ databases">
        <authorList>
            <person name="Aksoy S."/>
            <person name="Warren W."/>
            <person name="Wilson R.K."/>
        </authorList>
    </citation>
    <scope>NUCLEOTIDE SEQUENCE [LARGE SCALE GENOMIC DNA]</scope>
    <source>
        <strain evidence="15">IAEA</strain>
    </source>
</reference>
<feature type="region of interest" description="Disordered" evidence="10">
    <location>
        <begin position="888"/>
        <end position="913"/>
    </location>
</feature>
<dbReference type="VEuPathDB" id="VectorBase:GBRI026825"/>
<feature type="region of interest" description="Disordered" evidence="10">
    <location>
        <begin position="967"/>
        <end position="992"/>
    </location>
</feature>
<dbReference type="Gene3D" id="1.10.30.10">
    <property type="entry name" value="High mobility group box domain"/>
    <property type="match status" value="1"/>
</dbReference>
<evidence type="ECO:0000256" key="8">
    <source>
        <dbReference type="ARBA" id="ARBA00023242"/>
    </source>
</evidence>
<evidence type="ECO:0000313" key="14">
    <source>
        <dbReference type="EnsemblMetazoa" id="GBRI026825-PA"/>
    </source>
</evidence>
<name>A0A1A9WP71_9MUSC</name>
<dbReference type="InterPro" id="IPR019787">
    <property type="entry name" value="Znf_PHD-finger"/>
</dbReference>
<feature type="domain" description="PHD-type" evidence="11">
    <location>
        <begin position="733"/>
        <end position="783"/>
    </location>
</feature>
<feature type="region of interest" description="Disordered" evidence="10">
    <location>
        <begin position="20"/>
        <end position="42"/>
    </location>
</feature>
<feature type="domain" description="PHD-type" evidence="11">
    <location>
        <begin position="810"/>
        <end position="865"/>
    </location>
</feature>
<feature type="region of interest" description="Disordered" evidence="10">
    <location>
        <begin position="1568"/>
        <end position="1596"/>
    </location>
</feature>
<protein>
    <recommendedName>
        <fullName evidence="16">Histone-lysine N-methyltransferase</fullName>
    </recommendedName>
</protein>
<dbReference type="InterPro" id="IPR011011">
    <property type="entry name" value="Znf_FYVE_PHD"/>
</dbReference>
<dbReference type="EnsemblMetazoa" id="GBRI026825-RA">
    <property type="protein sequence ID" value="GBRI026825-PA"/>
    <property type="gene ID" value="GBRI026825"/>
</dbReference>
<keyword evidence="4 9" id="KW-0863">Zinc-finger</keyword>
<dbReference type="GO" id="GO:0045944">
    <property type="term" value="P:positive regulation of transcription by RNA polymerase II"/>
    <property type="evidence" value="ECO:0007669"/>
    <property type="project" value="TreeGrafter"/>
</dbReference>
<keyword evidence="6" id="KW-0805">Transcription regulation</keyword>
<feature type="domain" description="PHD-type" evidence="13">
    <location>
        <begin position="237"/>
        <end position="343"/>
    </location>
</feature>
<evidence type="ECO:0008006" key="16">
    <source>
        <dbReference type="Google" id="ProtNLM"/>
    </source>
</evidence>
<keyword evidence="15" id="KW-1185">Reference proteome</keyword>
<dbReference type="PROSITE" id="PS50089">
    <property type="entry name" value="ZF_RING_2"/>
    <property type="match status" value="1"/>
</dbReference>
<dbReference type="InterPro" id="IPR034732">
    <property type="entry name" value="EPHD"/>
</dbReference>
<dbReference type="CDD" id="cd15514">
    <property type="entry name" value="PHD6_KMT2C_like"/>
    <property type="match status" value="1"/>
</dbReference>
<dbReference type="PANTHER" id="PTHR45888:SF6">
    <property type="entry name" value="HL01030P-RELATED"/>
    <property type="match status" value="1"/>
</dbReference>
<keyword evidence="2" id="KW-0479">Metal-binding</keyword>
<dbReference type="InterPro" id="IPR036910">
    <property type="entry name" value="HMG_box_dom_sf"/>
</dbReference>
<dbReference type="CDD" id="cd15512">
    <property type="entry name" value="PHD4_KMT2C_like"/>
    <property type="match status" value="1"/>
</dbReference>
<keyword evidence="5" id="KW-0862">Zinc</keyword>
<evidence type="ECO:0000256" key="2">
    <source>
        <dbReference type="ARBA" id="ARBA00022723"/>
    </source>
</evidence>
<evidence type="ECO:0000256" key="3">
    <source>
        <dbReference type="ARBA" id="ARBA00022737"/>
    </source>
</evidence>
<dbReference type="GO" id="GO:0003713">
    <property type="term" value="F:transcription coactivator activity"/>
    <property type="evidence" value="ECO:0007669"/>
    <property type="project" value="TreeGrafter"/>
</dbReference>
<dbReference type="GO" id="GO:0008270">
    <property type="term" value="F:zinc ion binding"/>
    <property type="evidence" value="ECO:0007669"/>
    <property type="project" value="UniProtKB-KW"/>
</dbReference>
<feature type="compositionally biased region" description="Basic and acidic residues" evidence="10">
    <location>
        <begin position="1132"/>
        <end position="1144"/>
    </location>
</feature>
<feature type="region of interest" description="Disordered" evidence="10">
    <location>
        <begin position="1132"/>
        <end position="1154"/>
    </location>
</feature>
<evidence type="ECO:0000313" key="15">
    <source>
        <dbReference type="Proteomes" id="UP000091820"/>
    </source>
</evidence>
<dbReference type="STRING" id="37001.A0A1A9WP71"/>
<proteinExistence type="predicted"/>
<dbReference type="FunFam" id="3.30.40.10:FF:000548">
    <property type="entry name" value="Putative Histone-lysine N-methyltransferase MLL3"/>
    <property type="match status" value="1"/>
</dbReference>
<evidence type="ECO:0000256" key="7">
    <source>
        <dbReference type="ARBA" id="ARBA00023163"/>
    </source>
</evidence>
<evidence type="ECO:0000259" key="11">
    <source>
        <dbReference type="PROSITE" id="PS50016"/>
    </source>
</evidence>
<evidence type="ECO:0000256" key="6">
    <source>
        <dbReference type="ARBA" id="ARBA00023015"/>
    </source>
</evidence>
<organism evidence="14 15">
    <name type="scientific">Glossina brevipalpis</name>
    <dbReference type="NCBI Taxonomy" id="37001"/>
    <lineage>
        <taxon>Eukaryota</taxon>
        <taxon>Metazoa</taxon>
        <taxon>Ecdysozoa</taxon>
        <taxon>Arthropoda</taxon>
        <taxon>Hexapoda</taxon>
        <taxon>Insecta</taxon>
        <taxon>Pterygota</taxon>
        <taxon>Neoptera</taxon>
        <taxon>Endopterygota</taxon>
        <taxon>Diptera</taxon>
        <taxon>Brachycera</taxon>
        <taxon>Muscomorpha</taxon>
        <taxon>Hippoboscoidea</taxon>
        <taxon>Glossinidae</taxon>
        <taxon>Glossina</taxon>
    </lineage>
</organism>
<dbReference type="Proteomes" id="UP000091820">
    <property type="component" value="Unassembled WGS sequence"/>
</dbReference>
<keyword evidence="3" id="KW-0677">Repeat</keyword>
<feature type="domain" description="PHD-type" evidence="11">
    <location>
        <begin position="485"/>
        <end position="546"/>
    </location>
</feature>
<accession>A0A1A9WP71</accession>
<dbReference type="FunFam" id="1.10.30.10:FF:000009">
    <property type="entry name" value="Histone-lysine N-methyltransferase"/>
    <property type="match status" value="1"/>
</dbReference>
<evidence type="ECO:0000259" key="13">
    <source>
        <dbReference type="PROSITE" id="PS51805"/>
    </source>
</evidence>
<reference evidence="14" key="2">
    <citation type="submission" date="2020-05" db="UniProtKB">
        <authorList>
            <consortium name="EnsemblMetazoa"/>
        </authorList>
    </citation>
    <scope>IDENTIFICATION</scope>
    <source>
        <strain evidence="14">IAEA</strain>
    </source>
</reference>
<dbReference type="GO" id="GO:0044666">
    <property type="term" value="C:MLL3/4 complex"/>
    <property type="evidence" value="ECO:0007669"/>
    <property type="project" value="TreeGrafter"/>
</dbReference>
<sequence length="1744" mass="194767">MDADIGLDLDIDEYELTNSSYQQSSAPTSELGDAGSPNPSLLNEDLTQTNNINIILKQCNTTNSTSTLLSSPFNSFNQPGVRTGFETKQFANSSKRGPGRPRKDNPLLLYRGPNSKFQPKKKLSKDLLNSSLSDVTSMGMPEENNKPATTGVHLDELPYFTEKYPGKMCCLCNLCERSSLGQGDLLKITVNAETFKTIFTTSSEIVKDSNDEIEEPADTNVRKKTLTKQKVTINNELVNELDNIGHDEVPSWSNLLDDGTFIYMHTMCAMWSVQLKRIEEDFVPNVEEMIAKSLTRKCSYCQRYGASIGCRMSCTTNFHLPCAAAASCFLIIESFSVFCSEHISQVPYISIDANIECRQCSTLGDISKLLMCCTCGAHYHTTCVGLANFPDSRSGWNCTQCCKCLICRQTENSEGRSVKCEQCQKIYHTTCLRPIISSVPKYGWKCNRCRVCSDCGARTPGAGASSRWHCHYTICDSCYQQRNKGFSCPICHKAYRAASHKEMVKCSNCNKFVHSTCDDEADLTIYHLKKETNPDYDYVCPSCKMITLNGKHLLGSSSNSAVDPLLQSAEGFGRDLEWEFYDKDNTEFGNLVDPLKISKKRIGLKEFGRGGKMSKLLVGKSGLMSQINRKRSARGKGRQFLITNSSSVTNGSDLNSSQGSEEDVALEKKMILCSAKDKFILMQDVCVMCGSLGTDHEACLIACVQCGQCYHPHCANVTVSKTMLQKGWRCLDCTVCEGCGQKNDEGRLILCDECDISYHIYCMSPPLDAVPNGNWKCKWCAICQKCGRNSPGKNSSWFNGFLECGPCASQASCFACSQAYNENDLIIQCTSCERWLHCQCDSIKNEEEAKLFNEIEYHCMVCRSKNNSAKSIPTKILLSDIGSVKGNHNLNSQNKDGTGVAESNAAGSSTSAHQIGETFESTDNTFWLDGVCVSEHGLNMIRSLTTEIKRKRKVRTDTAAQRDLAALNAADAAGGNSTPTPGDGGDGKTTPIEKITTPTYKDGMVWFGEDGSQPEGFSISTNEEGLNILRKKRQRNLQKLGIGGFNVRMRGFRKENDEQYAVQGENVLLTEVEKKKKIIRKKLKSKLSESYPAYLQEAFFGKGLLDNKESCADFEESDSSENAILINFKDREDSGEQSQPKEQHQLPPDNQPNKEIKMQQDNIKQKIQGELSKPLGINIKTENIVRRTLIGSSSMIEDTAQISKNVESVVTNTVGSLENPKFSNDNYIMQQQNELTAITTIKTEPGQSEIQASGTGSIQQMQQSKETIATFMTNASTINQQQQPQQQQQQQQQLKISIKDQQLQQQQQQQQQQTQRQHHYQQQQQRLQYQASYNNQMAIANNQSNHHQFLTQKSEDPMLSQIKVERDVMLSQSLVPTERLVSTDPPELPMPLVPEEPVKETVAAGTQKTAEKMRKDEDLGEMATISAVLYANTQHPELKHLYPNWNERCKQILKIWRSLSTEMKAPFLQHAKDNRSVLRLRRSQQEPEKVYFQQKTLKEQEQERAWKQHQAKSKETYTNKFTKNAFMGDYLRSELTTPLVNKQEQALFDMNNMLTNNAQKLTETLMSNDEPTINSSSSGSTLNPQSNHQGLHTSVDSSNKTLSQLDHQAQFVNTLIQNVTQTQDSALETFAKAMDNSKPDGGLQLAERSDIFIGDKNWSAMPKISEAKDSSGVIDKLESDENAGLGDILGGFGEGDDDEILKSLTAEIGDDFNILEYADPELDELNGSQNLLSKLDFDETQKTI</sequence>
<feature type="domain" description="RING-type" evidence="12">
    <location>
        <begin position="449"/>
        <end position="492"/>
    </location>
</feature>
<keyword evidence="7" id="KW-0804">Transcription</keyword>
<evidence type="ECO:0000259" key="12">
    <source>
        <dbReference type="PROSITE" id="PS50089"/>
    </source>
</evidence>
<dbReference type="PANTHER" id="PTHR45888">
    <property type="entry name" value="HL01030P-RELATED"/>
    <property type="match status" value="1"/>
</dbReference>
<evidence type="ECO:0000256" key="1">
    <source>
        <dbReference type="ARBA" id="ARBA00004123"/>
    </source>
</evidence>
<dbReference type="Pfam" id="PF00628">
    <property type="entry name" value="PHD"/>
    <property type="match status" value="2"/>
</dbReference>
<dbReference type="CDD" id="cd15509">
    <property type="entry name" value="PHD1_KMT2C_like"/>
    <property type="match status" value="1"/>
</dbReference>
<dbReference type="Gene3D" id="3.30.40.10">
    <property type="entry name" value="Zinc/RING finger domain, C3HC4 (zinc finger)"/>
    <property type="match status" value="6"/>
</dbReference>
<dbReference type="InterPro" id="IPR001965">
    <property type="entry name" value="Znf_PHD"/>
</dbReference>